<feature type="transmembrane region" description="Helical" evidence="1">
    <location>
        <begin position="59"/>
        <end position="82"/>
    </location>
</feature>
<keyword evidence="1" id="KW-0472">Membrane</keyword>
<protein>
    <submittedName>
        <fullName evidence="2">Uncharacterized protein</fullName>
    </submittedName>
</protein>
<dbReference type="AlphaFoldDB" id="A0AAV2TYC8"/>
<keyword evidence="1" id="KW-1133">Transmembrane helix</keyword>
<name>A0AAV2TYC8_CALDB</name>
<evidence type="ECO:0000313" key="2">
    <source>
        <dbReference type="EMBL" id="CAL5141091.1"/>
    </source>
</evidence>
<keyword evidence="1" id="KW-0812">Transmembrane</keyword>
<dbReference type="EMBL" id="CAXLJL010000822">
    <property type="protein sequence ID" value="CAL5141091.1"/>
    <property type="molecule type" value="Genomic_DNA"/>
</dbReference>
<reference evidence="2" key="1">
    <citation type="submission" date="2024-06" db="EMBL/GenBank/DDBJ databases">
        <authorList>
            <person name="Liu X."/>
            <person name="Lenzi L."/>
            <person name="Haldenby T S."/>
            <person name="Uol C."/>
        </authorList>
    </citation>
    <scope>NUCLEOTIDE SEQUENCE</scope>
</reference>
<evidence type="ECO:0000256" key="1">
    <source>
        <dbReference type="SAM" id="Phobius"/>
    </source>
</evidence>
<proteinExistence type="predicted"/>
<gene>
    <name evidence="2" type="ORF">CDAUBV1_LOCUS16369</name>
</gene>
<feature type="transmembrane region" description="Helical" evidence="1">
    <location>
        <begin position="102"/>
        <end position="125"/>
    </location>
</feature>
<organism evidence="2 3">
    <name type="scientific">Calicophoron daubneyi</name>
    <name type="common">Rumen fluke</name>
    <name type="synonym">Paramphistomum daubneyi</name>
    <dbReference type="NCBI Taxonomy" id="300641"/>
    <lineage>
        <taxon>Eukaryota</taxon>
        <taxon>Metazoa</taxon>
        <taxon>Spiralia</taxon>
        <taxon>Lophotrochozoa</taxon>
        <taxon>Platyhelminthes</taxon>
        <taxon>Trematoda</taxon>
        <taxon>Digenea</taxon>
        <taxon>Plagiorchiida</taxon>
        <taxon>Pronocephalata</taxon>
        <taxon>Paramphistomoidea</taxon>
        <taxon>Paramphistomidae</taxon>
        <taxon>Calicophoron</taxon>
    </lineage>
</organism>
<comment type="caution">
    <text evidence="2">The sequence shown here is derived from an EMBL/GenBank/DDBJ whole genome shotgun (WGS) entry which is preliminary data.</text>
</comment>
<sequence length="152" mass="16941">MYFKMILRLLIPCPILLFTVFGLLVQLRRRRNRFQTDSYPISSSPSTKRSSYDEAITSANLMICVGILVLLTSAAMFVSIVVNLESDMGANIDMYCSTTGILYAYTSLITWSAVCLKNFVLIFGVSRARQDVASILALLTCRSRVNSTMQTA</sequence>
<dbReference type="Proteomes" id="UP001497525">
    <property type="component" value="Unassembled WGS sequence"/>
</dbReference>
<evidence type="ECO:0000313" key="3">
    <source>
        <dbReference type="Proteomes" id="UP001497525"/>
    </source>
</evidence>
<feature type="transmembrane region" description="Helical" evidence="1">
    <location>
        <begin position="6"/>
        <end position="25"/>
    </location>
</feature>
<accession>A0AAV2TYC8</accession>